<dbReference type="Proteomes" id="UP000054321">
    <property type="component" value="Unassembled WGS sequence"/>
</dbReference>
<sequence length="71" mass="8194">WQIDKQALKEKFPEGWNPRKRLSPDALAGIRALHASMPTAFTTEHLAQRFEVSPEAIRRILKSKWVPNAEE</sequence>
<protein>
    <recommendedName>
        <fullName evidence="4">Required for respiratory growth protein 9, mitochondrial</fullName>
    </recommendedName>
</protein>
<gene>
    <name evidence="6" type="ORF">OIDMADRAFT_96520</name>
</gene>
<dbReference type="STRING" id="913774.A0A0C3GMQ4"/>
<evidence type="ECO:0000256" key="2">
    <source>
        <dbReference type="ARBA" id="ARBA00004173"/>
    </source>
</evidence>
<feature type="non-terminal residue" evidence="6">
    <location>
        <position position="1"/>
    </location>
</feature>
<proteinExistence type="inferred from homology"/>
<reference evidence="6 7" key="1">
    <citation type="submission" date="2014-04" db="EMBL/GenBank/DDBJ databases">
        <authorList>
            <consortium name="DOE Joint Genome Institute"/>
            <person name="Kuo A."/>
            <person name="Martino E."/>
            <person name="Perotto S."/>
            <person name="Kohler A."/>
            <person name="Nagy L.G."/>
            <person name="Floudas D."/>
            <person name="Copeland A."/>
            <person name="Barry K.W."/>
            <person name="Cichocki N."/>
            <person name="Veneault-Fourrey C."/>
            <person name="LaButti K."/>
            <person name="Lindquist E.A."/>
            <person name="Lipzen A."/>
            <person name="Lundell T."/>
            <person name="Morin E."/>
            <person name="Murat C."/>
            <person name="Sun H."/>
            <person name="Tunlid A."/>
            <person name="Henrissat B."/>
            <person name="Grigoriev I.V."/>
            <person name="Hibbett D.S."/>
            <person name="Martin F."/>
            <person name="Nordberg H.P."/>
            <person name="Cantor M.N."/>
            <person name="Hua S.X."/>
        </authorList>
    </citation>
    <scope>NUCLEOTIDE SEQUENCE [LARGE SCALE GENOMIC DNA]</scope>
    <source>
        <strain evidence="6 7">Zn</strain>
    </source>
</reference>
<keyword evidence="5" id="KW-0809">Transit peptide</keyword>
<feature type="non-terminal residue" evidence="6">
    <location>
        <position position="71"/>
    </location>
</feature>
<evidence type="ECO:0000256" key="3">
    <source>
        <dbReference type="ARBA" id="ARBA00010895"/>
    </source>
</evidence>
<dbReference type="OrthoDB" id="5578174at2759"/>
<dbReference type="EMBL" id="KN832882">
    <property type="protein sequence ID" value="KIM97405.1"/>
    <property type="molecule type" value="Genomic_DNA"/>
</dbReference>
<comment type="subcellular location">
    <subcellularLocation>
        <location evidence="2">Mitochondrion</location>
    </subcellularLocation>
</comment>
<comment type="function">
    <text evidence="1">Required for respiratory activity and maintenance and expression of the mitochondrial genome.</text>
</comment>
<evidence type="ECO:0000313" key="6">
    <source>
        <dbReference type="EMBL" id="KIM97405.1"/>
    </source>
</evidence>
<dbReference type="PANTHER" id="PTHR13475:SF3">
    <property type="entry name" value="NEUGRIN"/>
    <property type="match status" value="1"/>
</dbReference>
<accession>A0A0C3GMQ4</accession>
<reference evidence="7" key="2">
    <citation type="submission" date="2015-01" db="EMBL/GenBank/DDBJ databases">
        <title>Evolutionary Origins and Diversification of the Mycorrhizal Mutualists.</title>
        <authorList>
            <consortium name="DOE Joint Genome Institute"/>
            <consortium name="Mycorrhizal Genomics Consortium"/>
            <person name="Kohler A."/>
            <person name="Kuo A."/>
            <person name="Nagy L.G."/>
            <person name="Floudas D."/>
            <person name="Copeland A."/>
            <person name="Barry K.W."/>
            <person name="Cichocki N."/>
            <person name="Veneault-Fourrey C."/>
            <person name="LaButti K."/>
            <person name="Lindquist E.A."/>
            <person name="Lipzen A."/>
            <person name="Lundell T."/>
            <person name="Morin E."/>
            <person name="Murat C."/>
            <person name="Riley R."/>
            <person name="Ohm R."/>
            <person name="Sun H."/>
            <person name="Tunlid A."/>
            <person name="Henrissat B."/>
            <person name="Grigoriev I.V."/>
            <person name="Hibbett D.S."/>
            <person name="Martin F."/>
        </authorList>
    </citation>
    <scope>NUCLEOTIDE SEQUENCE [LARGE SCALE GENOMIC DNA]</scope>
    <source>
        <strain evidence="7">Zn</strain>
    </source>
</reference>
<name>A0A0C3GMQ4_OIDMZ</name>
<dbReference type="InParanoid" id="A0A0C3GMQ4"/>
<organism evidence="6 7">
    <name type="scientific">Oidiodendron maius (strain Zn)</name>
    <dbReference type="NCBI Taxonomy" id="913774"/>
    <lineage>
        <taxon>Eukaryota</taxon>
        <taxon>Fungi</taxon>
        <taxon>Dikarya</taxon>
        <taxon>Ascomycota</taxon>
        <taxon>Pezizomycotina</taxon>
        <taxon>Leotiomycetes</taxon>
        <taxon>Leotiomycetes incertae sedis</taxon>
        <taxon>Myxotrichaceae</taxon>
        <taxon>Oidiodendron</taxon>
    </lineage>
</organism>
<dbReference type="GO" id="GO:0005634">
    <property type="term" value="C:nucleus"/>
    <property type="evidence" value="ECO:0007669"/>
    <property type="project" value="TreeGrafter"/>
</dbReference>
<dbReference type="InterPro" id="IPR010487">
    <property type="entry name" value="NGRN/Rrg9"/>
</dbReference>
<evidence type="ECO:0000256" key="5">
    <source>
        <dbReference type="ARBA" id="ARBA00022946"/>
    </source>
</evidence>
<keyword evidence="7" id="KW-1185">Reference proteome</keyword>
<comment type="similarity">
    <text evidence="3">Belongs to the RRG9 family.</text>
</comment>
<dbReference type="AlphaFoldDB" id="A0A0C3GMQ4"/>
<dbReference type="PANTHER" id="PTHR13475">
    <property type="entry name" value="NEUGRIN"/>
    <property type="match status" value="1"/>
</dbReference>
<evidence type="ECO:0000256" key="4">
    <source>
        <dbReference type="ARBA" id="ARBA00013566"/>
    </source>
</evidence>
<evidence type="ECO:0000313" key="7">
    <source>
        <dbReference type="Proteomes" id="UP000054321"/>
    </source>
</evidence>
<dbReference type="GO" id="GO:0005739">
    <property type="term" value="C:mitochondrion"/>
    <property type="evidence" value="ECO:0007669"/>
    <property type="project" value="UniProtKB-SubCell"/>
</dbReference>
<dbReference type="Pfam" id="PF06413">
    <property type="entry name" value="Neugrin"/>
    <property type="match status" value="1"/>
</dbReference>
<dbReference type="HOGENOM" id="CLU_2729130_0_0_1"/>
<evidence type="ECO:0000256" key="1">
    <source>
        <dbReference type="ARBA" id="ARBA00003548"/>
    </source>
</evidence>